<feature type="compositionally biased region" description="Basic and acidic residues" evidence="1">
    <location>
        <begin position="244"/>
        <end position="257"/>
    </location>
</feature>
<evidence type="ECO:0000313" key="2">
    <source>
        <dbReference type="EMBL" id="CAH2324582.1"/>
    </source>
</evidence>
<feature type="compositionally biased region" description="Low complexity" evidence="1">
    <location>
        <begin position="187"/>
        <end position="212"/>
    </location>
</feature>
<accession>A0AAD1TD82</accession>
<dbReference type="AlphaFoldDB" id="A0AAD1TD82"/>
<sequence>MSTFLTSVVNPDPGSIDINNVFSLNPLNTVPGNDMSEVFFLIQKLYQQQIKGYWELVSLKQYIDQKLVPRGLRPEIPLPDKVTTEEQTQEWNSILLECSAKLMQFLIKLESQNLEITNQNLEKELVNVKTFKDQSEFPLMENKLQKNLDSFKKHIKEKKHLKFLRDHKDFKEGNIFRLKRKPRTRNFSRNSSTSGNTDWMDSDSGSSRSNSNRRTRDYSDQTRGRSILKKPNRGVTFPVNPESGNHDTTKQTERVEKSSSSPFLEEDWPLPSGGRLRDRKKWGYKPDKRINLT</sequence>
<organism evidence="2 3">
    <name type="scientific">Pelobates cultripes</name>
    <name type="common">Western spadefoot toad</name>
    <dbReference type="NCBI Taxonomy" id="61616"/>
    <lineage>
        <taxon>Eukaryota</taxon>
        <taxon>Metazoa</taxon>
        <taxon>Chordata</taxon>
        <taxon>Craniata</taxon>
        <taxon>Vertebrata</taxon>
        <taxon>Euteleostomi</taxon>
        <taxon>Amphibia</taxon>
        <taxon>Batrachia</taxon>
        <taxon>Anura</taxon>
        <taxon>Pelobatoidea</taxon>
        <taxon>Pelobatidae</taxon>
        <taxon>Pelobates</taxon>
    </lineage>
</organism>
<evidence type="ECO:0000313" key="3">
    <source>
        <dbReference type="Proteomes" id="UP001295444"/>
    </source>
</evidence>
<feature type="compositionally biased region" description="Basic residues" evidence="1">
    <location>
        <begin position="177"/>
        <end position="186"/>
    </location>
</feature>
<proteinExistence type="predicted"/>
<feature type="region of interest" description="Disordered" evidence="1">
    <location>
        <begin position="175"/>
        <end position="293"/>
    </location>
</feature>
<dbReference type="Proteomes" id="UP001295444">
    <property type="component" value="Chromosome 12"/>
</dbReference>
<reference evidence="2" key="1">
    <citation type="submission" date="2022-03" db="EMBL/GenBank/DDBJ databases">
        <authorList>
            <person name="Alioto T."/>
            <person name="Alioto T."/>
            <person name="Gomez Garrido J."/>
        </authorList>
    </citation>
    <scope>NUCLEOTIDE SEQUENCE</scope>
</reference>
<evidence type="ECO:0000256" key="1">
    <source>
        <dbReference type="SAM" id="MobiDB-lite"/>
    </source>
</evidence>
<protein>
    <submittedName>
        <fullName evidence="2">Uncharacterized protein</fullName>
    </submittedName>
</protein>
<feature type="compositionally biased region" description="Basic and acidic residues" evidence="1">
    <location>
        <begin position="214"/>
        <end position="223"/>
    </location>
</feature>
<name>A0AAD1TD82_PELCU</name>
<gene>
    <name evidence="2" type="ORF">PECUL_23A001406</name>
</gene>
<dbReference type="EMBL" id="OW240923">
    <property type="protein sequence ID" value="CAH2324582.1"/>
    <property type="molecule type" value="Genomic_DNA"/>
</dbReference>
<keyword evidence="3" id="KW-1185">Reference proteome</keyword>
<feature type="compositionally biased region" description="Basic and acidic residues" evidence="1">
    <location>
        <begin position="284"/>
        <end position="293"/>
    </location>
</feature>